<dbReference type="Gene3D" id="1.10.150.240">
    <property type="entry name" value="Putative phosphatase, domain 2"/>
    <property type="match status" value="1"/>
</dbReference>
<dbReference type="CDD" id="cd07505">
    <property type="entry name" value="HAD_BPGM-like"/>
    <property type="match status" value="1"/>
</dbReference>
<sequence length="217" mass="24240">MNNTELVIFDMDGLMFDTEIISARAWYEAGQAYGYELDKDFLFGFIGMNVNSIGNEFRKAYGDEFSFDEVNKFQKEKLENILDNEGFEIKKGLLEILDYLDEKKIKKAVATSSGRVKATKLISKAGVLDRFDTIVCGDEVTKGKPDPEIFLKACSKLNVAPENALVLEDSERGLLAANAGNIKCLVIPDLIEISNENRHLASSILESLIDIKELDLI</sequence>
<comment type="caution">
    <text evidence="1">The sequence shown here is derived from an EMBL/GenBank/DDBJ whole genome shotgun (WGS) entry which is preliminary data.</text>
</comment>
<dbReference type="PANTHER" id="PTHR18901">
    <property type="entry name" value="2-DEOXYGLUCOSE-6-PHOSPHATE PHOSPHATASE 2"/>
    <property type="match status" value="1"/>
</dbReference>
<dbReference type="SFLD" id="SFLDS00003">
    <property type="entry name" value="Haloacid_Dehalogenase"/>
    <property type="match status" value="1"/>
</dbReference>
<name>A0A937K2K7_9CLOT</name>
<dbReference type="EMBL" id="JAESWA010000015">
    <property type="protein sequence ID" value="MBL4930747.1"/>
    <property type="molecule type" value="Genomic_DNA"/>
</dbReference>
<evidence type="ECO:0000313" key="2">
    <source>
        <dbReference type="Proteomes" id="UP000623681"/>
    </source>
</evidence>
<dbReference type="RefSeq" id="WP_202766129.1">
    <property type="nucleotide sequence ID" value="NZ_JAESWA010000015.1"/>
</dbReference>
<dbReference type="InterPro" id="IPR041492">
    <property type="entry name" value="HAD_2"/>
</dbReference>
<dbReference type="PANTHER" id="PTHR18901:SF38">
    <property type="entry name" value="PSEUDOURIDINE-5'-PHOSPHATASE"/>
    <property type="match status" value="1"/>
</dbReference>
<proteinExistence type="predicted"/>
<reference evidence="1" key="1">
    <citation type="submission" date="2021-01" db="EMBL/GenBank/DDBJ databases">
        <title>Genome public.</title>
        <authorList>
            <person name="Liu C."/>
            <person name="Sun Q."/>
        </authorList>
    </citation>
    <scope>NUCLEOTIDE SEQUENCE</scope>
    <source>
        <strain evidence="1">YIM B02565</strain>
    </source>
</reference>
<dbReference type="InterPro" id="IPR023214">
    <property type="entry name" value="HAD_sf"/>
</dbReference>
<dbReference type="Gene3D" id="3.40.50.1000">
    <property type="entry name" value="HAD superfamily/HAD-like"/>
    <property type="match status" value="1"/>
</dbReference>
<dbReference type="InterPro" id="IPR036412">
    <property type="entry name" value="HAD-like_sf"/>
</dbReference>
<dbReference type="Pfam" id="PF13419">
    <property type="entry name" value="HAD_2"/>
    <property type="match status" value="1"/>
</dbReference>
<dbReference type="NCBIfam" id="TIGR01509">
    <property type="entry name" value="HAD-SF-IA-v3"/>
    <property type="match status" value="1"/>
</dbReference>
<dbReference type="AlphaFoldDB" id="A0A937K2K7"/>
<protein>
    <submittedName>
        <fullName evidence="1">HAD family phosphatase</fullName>
    </submittedName>
</protein>
<organism evidence="1 2">
    <name type="scientific">Clostridium paridis</name>
    <dbReference type="NCBI Taxonomy" id="2803863"/>
    <lineage>
        <taxon>Bacteria</taxon>
        <taxon>Bacillati</taxon>
        <taxon>Bacillota</taxon>
        <taxon>Clostridia</taxon>
        <taxon>Eubacteriales</taxon>
        <taxon>Clostridiaceae</taxon>
        <taxon>Clostridium</taxon>
    </lineage>
</organism>
<keyword evidence="2" id="KW-1185">Reference proteome</keyword>
<dbReference type="Proteomes" id="UP000623681">
    <property type="component" value="Unassembled WGS sequence"/>
</dbReference>
<gene>
    <name evidence="1" type="ORF">JK634_02935</name>
</gene>
<dbReference type="SFLD" id="SFLDG01135">
    <property type="entry name" value="C1.5.6:_HAD__Beta-PGM__Phospha"/>
    <property type="match status" value="1"/>
</dbReference>
<accession>A0A937K2K7</accession>
<dbReference type="InterPro" id="IPR006439">
    <property type="entry name" value="HAD-SF_hydro_IA"/>
</dbReference>
<dbReference type="SUPFAM" id="SSF56784">
    <property type="entry name" value="HAD-like"/>
    <property type="match status" value="1"/>
</dbReference>
<dbReference type="PRINTS" id="PR00413">
    <property type="entry name" value="HADHALOGNASE"/>
</dbReference>
<dbReference type="InterPro" id="IPR023198">
    <property type="entry name" value="PGP-like_dom2"/>
</dbReference>
<dbReference type="NCBIfam" id="TIGR01549">
    <property type="entry name" value="HAD-SF-IA-v1"/>
    <property type="match status" value="1"/>
</dbReference>
<evidence type="ECO:0000313" key="1">
    <source>
        <dbReference type="EMBL" id="MBL4930747.1"/>
    </source>
</evidence>
<dbReference type="SFLD" id="SFLDG01129">
    <property type="entry name" value="C1.5:_HAD__Beta-PGM__Phosphata"/>
    <property type="match status" value="1"/>
</dbReference>